<gene>
    <name evidence="1" type="ORF">COW81_01270</name>
</gene>
<evidence type="ECO:0000313" key="1">
    <source>
        <dbReference type="EMBL" id="PIP87236.1"/>
    </source>
</evidence>
<protein>
    <submittedName>
        <fullName evidence="1">Uncharacterized protein</fullName>
    </submittedName>
</protein>
<sequence>MAIPSGSELYSIIANFRNLNIFITEKHGIGVIFSDRGDFKIRIGPVNGSVVEDIMHILYYAAESAPVLLVDNDDPRARTINPNNLSAEECGVLTREELEIVRNRLLVRGEADIKTMFTPW</sequence>
<proteinExistence type="predicted"/>
<organism evidence="1 2">
    <name type="scientific">Candidatus Campbellbacteria bacterium CG22_combo_CG10-13_8_21_14_all_36_13</name>
    <dbReference type="NCBI Taxonomy" id="1974529"/>
    <lineage>
        <taxon>Bacteria</taxon>
        <taxon>Candidatus Campbelliibacteriota</taxon>
    </lineage>
</organism>
<accession>A0A2H0DYI5</accession>
<comment type="caution">
    <text evidence="1">The sequence shown here is derived from an EMBL/GenBank/DDBJ whole genome shotgun (WGS) entry which is preliminary data.</text>
</comment>
<reference evidence="1 2" key="1">
    <citation type="submission" date="2017-09" db="EMBL/GenBank/DDBJ databases">
        <title>Depth-based differentiation of microbial function through sediment-hosted aquifers and enrichment of novel symbionts in the deep terrestrial subsurface.</title>
        <authorList>
            <person name="Probst A.J."/>
            <person name="Ladd B."/>
            <person name="Jarett J.K."/>
            <person name="Geller-Mcgrath D.E."/>
            <person name="Sieber C.M."/>
            <person name="Emerson J.B."/>
            <person name="Anantharaman K."/>
            <person name="Thomas B.C."/>
            <person name="Malmstrom R."/>
            <person name="Stieglmeier M."/>
            <person name="Klingl A."/>
            <person name="Woyke T."/>
            <person name="Ryan C.M."/>
            <person name="Banfield J.F."/>
        </authorList>
    </citation>
    <scope>NUCLEOTIDE SEQUENCE [LARGE SCALE GENOMIC DNA]</scope>
    <source>
        <strain evidence="1">CG22_combo_CG10-13_8_21_14_all_36_13</strain>
    </source>
</reference>
<dbReference type="Proteomes" id="UP000231143">
    <property type="component" value="Unassembled WGS sequence"/>
</dbReference>
<dbReference type="EMBL" id="PCTT01000015">
    <property type="protein sequence ID" value="PIP87236.1"/>
    <property type="molecule type" value="Genomic_DNA"/>
</dbReference>
<evidence type="ECO:0000313" key="2">
    <source>
        <dbReference type="Proteomes" id="UP000231143"/>
    </source>
</evidence>
<dbReference type="AlphaFoldDB" id="A0A2H0DYI5"/>
<name>A0A2H0DYI5_9BACT</name>